<name>A0A6J5KZ97_9CAUD</name>
<accession>A0A6J5KZ97</accession>
<protein>
    <recommendedName>
        <fullName evidence="2">Phage tail collar domain containing protein</fullName>
    </recommendedName>
</protein>
<dbReference type="EMBL" id="LR796215">
    <property type="protein sequence ID" value="CAB4127824.1"/>
    <property type="molecule type" value="Genomic_DNA"/>
</dbReference>
<dbReference type="CDD" id="cd22641">
    <property type="entry name" value="C24-like"/>
    <property type="match status" value="1"/>
</dbReference>
<evidence type="ECO:0000313" key="1">
    <source>
        <dbReference type="EMBL" id="CAB4127824.1"/>
    </source>
</evidence>
<proteinExistence type="predicted"/>
<sequence length="249" mass="24998">MSLNLSPIGNGISFLGVTGLPLSGGKLYTYQAGSSTPLASYTTSSGTVANANPIILGTDGRPPSEIWITYGYNYKFVLQDSSGSTIATYDNIYGILGSVPSVTPSSLPSGCILMWSGSIGSIPSGFYLCDGTNSTPDLRNRFVVGAGSTYSVGQTGGSADSIVVAHTHTATSTSVVTDPGHVHALYAAQGDVVGGSGAQPGYRGATPANTSSAVTGITVATATTNASTGVSGTNANLPPYYALAFIMAA</sequence>
<evidence type="ECO:0008006" key="2">
    <source>
        <dbReference type="Google" id="ProtNLM"/>
    </source>
</evidence>
<dbReference type="SUPFAM" id="SSF88874">
    <property type="entry name" value="Receptor-binding domain of short tail fibre protein gp12"/>
    <property type="match status" value="1"/>
</dbReference>
<gene>
    <name evidence="1" type="ORF">UFOVP96_15</name>
</gene>
<reference evidence="1" key="1">
    <citation type="submission" date="2020-04" db="EMBL/GenBank/DDBJ databases">
        <authorList>
            <person name="Chiriac C."/>
            <person name="Salcher M."/>
            <person name="Ghai R."/>
            <person name="Kavagutti S V."/>
        </authorList>
    </citation>
    <scope>NUCLEOTIDE SEQUENCE</scope>
</reference>
<organism evidence="1">
    <name type="scientific">uncultured Caudovirales phage</name>
    <dbReference type="NCBI Taxonomy" id="2100421"/>
    <lineage>
        <taxon>Viruses</taxon>
        <taxon>Duplodnaviria</taxon>
        <taxon>Heunggongvirae</taxon>
        <taxon>Uroviricota</taxon>
        <taxon>Caudoviricetes</taxon>
        <taxon>Peduoviridae</taxon>
        <taxon>Maltschvirus</taxon>
        <taxon>Maltschvirus maltsch</taxon>
    </lineage>
</organism>